<name>A0A6B2JES6_9RHOB</name>
<comment type="caution">
    <text evidence="1">The sequence shown here is derived from an EMBL/GenBank/DDBJ whole genome shotgun (WGS) entry which is preliminary data.</text>
</comment>
<dbReference type="RefSeq" id="WP_163888872.1">
    <property type="nucleotide sequence ID" value="NZ_JAAFYS010000001.1"/>
</dbReference>
<dbReference type="SUPFAM" id="SSF103025">
    <property type="entry name" value="Folate-binding domain"/>
    <property type="match status" value="1"/>
</dbReference>
<gene>
    <name evidence="1" type="ORF">GZA08_00315</name>
</gene>
<evidence type="ECO:0000313" key="1">
    <source>
        <dbReference type="EMBL" id="NDU99410.1"/>
    </source>
</evidence>
<protein>
    <submittedName>
        <fullName evidence="1">Sarcosine oxidase subunit gamma</fullName>
    </submittedName>
</protein>
<proteinExistence type="predicted"/>
<dbReference type="Proteomes" id="UP000474757">
    <property type="component" value="Unassembled WGS sequence"/>
</dbReference>
<sequence length="179" mass="18702">MPRLFEAPAFAELPALPGLSLAEGQWGVVTEVAPFKGELEGISSALQEAFGLDYPAPGESQTGDKARLLWVGPGRALLIGAEPPEWLGGRAALTGQTGAQAVLLVDGPAVEAVLARLVPVDLSAEVFPEGRTARTLIGHMTASVTRLGPATFELVVMRSMSGSLLHDLTRTARQVAARP</sequence>
<evidence type="ECO:0000313" key="2">
    <source>
        <dbReference type="Proteomes" id="UP000474757"/>
    </source>
</evidence>
<keyword evidence="2" id="KW-1185">Reference proteome</keyword>
<organism evidence="1 2">
    <name type="scientific">Pseudoroseicyclus tamaricis</name>
    <dbReference type="NCBI Taxonomy" id="2705421"/>
    <lineage>
        <taxon>Bacteria</taxon>
        <taxon>Pseudomonadati</taxon>
        <taxon>Pseudomonadota</taxon>
        <taxon>Alphaproteobacteria</taxon>
        <taxon>Rhodobacterales</taxon>
        <taxon>Paracoccaceae</taxon>
        <taxon>Pseudoroseicyclus</taxon>
    </lineage>
</organism>
<dbReference type="InterPro" id="IPR027266">
    <property type="entry name" value="TrmE/GcvT-like"/>
</dbReference>
<dbReference type="EMBL" id="JAAGAB010000001">
    <property type="protein sequence ID" value="NDU99410.1"/>
    <property type="molecule type" value="Genomic_DNA"/>
</dbReference>
<dbReference type="AlphaFoldDB" id="A0A6B2JES6"/>
<accession>A0A6B2JES6</accession>
<reference evidence="1 2" key="1">
    <citation type="submission" date="2020-02" db="EMBL/GenBank/DDBJ databases">
        <title>Pseudoroseicyclus tamarix, sp. nov., isolated from offshore sediment of a Tamarix chinensis forest.</title>
        <authorList>
            <person name="Gai Y."/>
        </authorList>
    </citation>
    <scope>NUCLEOTIDE SEQUENCE [LARGE SCALE GENOMIC DNA]</scope>
    <source>
        <strain evidence="1 2">CLL3-39</strain>
    </source>
</reference>
<dbReference type="Gene3D" id="3.30.1360.120">
    <property type="entry name" value="Probable tRNA modification gtpase trme, domain 1"/>
    <property type="match status" value="1"/>
</dbReference>